<organism evidence="1 2">
    <name type="scientific">Klebsormidium nitens</name>
    <name type="common">Green alga</name>
    <name type="synonym">Ulothrix nitens</name>
    <dbReference type="NCBI Taxonomy" id="105231"/>
    <lineage>
        <taxon>Eukaryota</taxon>
        <taxon>Viridiplantae</taxon>
        <taxon>Streptophyta</taxon>
        <taxon>Klebsormidiophyceae</taxon>
        <taxon>Klebsormidiales</taxon>
        <taxon>Klebsormidiaceae</taxon>
        <taxon>Klebsormidium</taxon>
    </lineage>
</organism>
<keyword evidence="2" id="KW-1185">Reference proteome</keyword>
<accession>A0A1Y1IG49</accession>
<dbReference type="AlphaFoldDB" id="A0A1Y1IG49"/>
<protein>
    <submittedName>
        <fullName evidence="1">Uncharacterized protein</fullName>
    </submittedName>
</protein>
<proteinExistence type="predicted"/>
<dbReference type="OMA" id="GWTIGEN"/>
<dbReference type="Proteomes" id="UP000054558">
    <property type="component" value="Unassembled WGS sequence"/>
</dbReference>
<reference evidence="1 2" key="1">
    <citation type="journal article" date="2014" name="Nat. Commun.">
        <title>Klebsormidium flaccidum genome reveals primary factors for plant terrestrial adaptation.</title>
        <authorList>
            <person name="Hori K."/>
            <person name="Maruyama F."/>
            <person name="Fujisawa T."/>
            <person name="Togashi T."/>
            <person name="Yamamoto N."/>
            <person name="Seo M."/>
            <person name="Sato S."/>
            <person name="Yamada T."/>
            <person name="Mori H."/>
            <person name="Tajima N."/>
            <person name="Moriyama T."/>
            <person name="Ikeuchi M."/>
            <person name="Watanabe M."/>
            <person name="Wada H."/>
            <person name="Kobayashi K."/>
            <person name="Saito M."/>
            <person name="Masuda T."/>
            <person name="Sasaki-Sekimoto Y."/>
            <person name="Mashiguchi K."/>
            <person name="Awai K."/>
            <person name="Shimojima M."/>
            <person name="Masuda S."/>
            <person name="Iwai M."/>
            <person name="Nobusawa T."/>
            <person name="Narise T."/>
            <person name="Kondo S."/>
            <person name="Saito H."/>
            <person name="Sato R."/>
            <person name="Murakawa M."/>
            <person name="Ihara Y."/>
            <person name="Oshima-Yamada Y."/>
            <person name="Ohtaka K."/>
            <person name="Satoh M."/>
            <person name="Sonobe K."/>
            <person name="Ishii M."/>
            <person name="Ohtani R."/>
            <person name="Kanamori-Sato M."/>
            <person name="Honoki R."/>
            <person name="Miyazaki D."/>
            <person name="Mochizuki H."/>
            <person name="Umetsu J."/>
            <person name="Higashi K."/>
            <person name="Shibata D."/>
            <person name="Kamiya Y."/>
            <person name="Sato N."/>
            <person name="Nakamura Y."/>
            <person name="Tabata S."/>
            <person name="Ida S."/>
            <person name="Kurokawa K."/>
            <person name="Ohta H."/>
        </authorList>
    </citation>
    <scope>NUCLEOTIDE SEQUENCE [LARGE SCALE GENOMIC DNA]</scope>
    <source>
        <strain evidence="1 2">NIES-2285</strain>
    </source>
</reference>
<evidence type="ECO:0000313" key="1">
    <source>
        <dbReference type="EMBL" id="GAQ89830.1"/>
    </source>
</evidence>
<name>A0A1Y1IG49_KLENI</name>
<dbReference type="OrthoDB" id="566522at2759"/>
<gene>
    <name evidence="1" type="ORF">KFL_005670040</name>
</gene>
<sequence>MITGWSQAGLSRTLLLELRVSANQSARFFKRFWNLINQSGAPRRFVSDSFHFFIKGQGGGAAKHKLKEALYIGNIMASATALSQTGSLLRANLCRAQASPRPSLRSSFLPTLPKARSSHQRKPQRNVVTCGLEGGNLFLELIGSVAAGAVVAGVTIATSENREAEFERVKTVEGAIPLAAAVGADAVAHSLPGLNVLLSLLSEPAGAAAGVAYLMSIVLSSPSVDPKTLAPEGTVLDAKKAADIRGAVRVPFTRIGPTTLSVIDYENEGSSGKGWSQDGLPKLPITSVAIVLGVGGVLLELISHAPVLGIFMPRVLQIAGWLALLGAVLDKREDSVKA</sequence>
<evidence type="ECO:0000313" key="2">
    <source>
        <dbReference type="Proteomes" id="UP000054558"/>
    </source>
</evidence>
<dbReference type="EMBL" id="DF237516">
    <property type="protein sequence ID" value="GAQ89830.1"/>
    <property type="molecule type" value="Genomic_DNA"/>
</dbReference>